<dbReference type="HOGENOM" id="CLU_1015104_0_0_10"/>
<name>G6AZX8_9BACT</name>
<dbReference type="AlphaFoldDB" id="G6AZX8"/>
<dbReference type="eggNOG" id="COG3042">
    <property type="taxonomic scope" value="Bacteria"/>
</dbReference>
<evidence type="ECO:0000259" key="1">
    <source>
        <dbReference type="Pfam" id="PF14302"/>
    </source>
</evidence>
<organism evidence="2 3">
    <name type="scientific">Leyella stercorea DSM 18206</name>
    <dbReference type="NCBI Taxonomy" id="1002367"/>
    <lineage>
        <taxon>Bacteria</taxon>
        <taxon>Pseudomonadati</taxon>
        <taxon>Bacteroidota</taxon>
        <taxon>Bacteroidia</taxon>
        <taxon>Bacteroidales</taxon>
        <taxon>Prevotellaceae</taxon>
        <taxon>Leyella</taxon>
    </lineage>
</organism>
<protein>
    <recommendedName>
        <fullName evidence="1">DUF4377 domain-containing protein</fullName>
    </recommendedName>
</protein>
<proteinExistence type="predicted"/>
<dbReference type="Proteomes" id="UP000004407">
    <property type="component" value="Unassembled WGS sequence"/>
</dbReference>
<sequence length="288" mass="33094">MQYIQNLPFVLSSTIKRKMKKTLNLLFLLLGVFAVSSCSSDDDEKKDSVKEITIYVSSETGESYGFNSTPEECMLVKFDNPNGEWEHLGLYCIEGFTYVKGHEYELRVKMTTLANPPADGYSHKYLLVKIVQDKLVKETETPTDNSVKSESDIEYQELCPYNKYETEDNYIVDGEGNIYKGNGGPKPSYEHSRIYLENVLDKGDDNWVKFNSIPYQAYCSYVISPLTDDIRLVYNEDGGPLFKNVIPESEFEYITKKMNSGEKLQYFLILANVYKKGLQKLKFTITKQ</sequence>
<reference evidence="2 3" key="1">
    <citation type="submission" date="2011-08" db="EMBL/GenBank/DDBJ databases">
        <authorList>
            <person name="Weinstock G."/>
            <person name="Sodergren E."/>
            <person name="Clifton S."/>
            <person name="Fulton L."/>
            <person name="Fulton B."/>
            <person name="Courtney L."/>
            <person name="Fronick C."/>
            <person name="Harrison M."/>
            <person name="Strong C."/>
            <person name="Farmer C."/>
            <person name="Delahaunty K."/>
            <person name="Markovic C."/>
            <person name="Hall O."/>
            <person name="Minx P."/>
            <person name="Tomlinson C."/>
            <person name="Mitreva M."/>
            <person name="Hou S."/>
            <person name="Chen J."/>
            <person name="Wollam A."/>
            <person name="Pepin K.H."/>
            <person name="Johnson M."/>
            <person name="Bhonagiri V."/>
            <person name="Zhang X."/>
            <person name="Suruliraj S."/>
            <person name="Warren W."/>
            <person name="Chinwalla A."/>
            <person name="Mardis E.R."/>
            <person name="Wilson R.K."/>
        </authorList>
    </citation>
    <scope>NUCLEOTIDE SEQUENCE [LARGE SCALE GENOMIC DNA]</scope>
    <source>
        <strain evidence="2 3">DSM 18206</strain>
    </source>
</reference>
<dbReference type="InterPro" id="IPR025485">
    <property type="entry name" value="DUF4377"/>
</dbReference>
<comment type="caution">
    <text evidence="2">The sequence shown here is derived from an EMBL/GenBank/DDBJ whole genome shotgun (WGS) entry which is preliminary data.</text>
</comment>
<accession>G6AZX8</accession>
<evidence type="ECO:0000313" key="3">
    <source>
        <dbReference type="Proteomes" id="UP000004407"/>
    </source>
</evidence>
<feature type="domain" description="DUF4377" evidence="1">
    <location>
        <begin position="56"/>
        <end position="132"/>
    </location>
</feature>
<gene>
    <name evidence="2" type="ORF">HMPREF0673_02195</name>
</gene>
<evidence type="ECO:0000313" key="2">
    <source>
        <dbReference type="EMBL" id="EHJ38041.1"/>
    </source>
</evidence>
<dbReference type="PATRIC" id="fig|1002367.3.peg.1775"/>
<dbReference type="EMBL" id="AFZZ01000189">
    <property type="protein sequence ID" value="EHJ38041.1"/>
    <property type="molecule type" value="Genomic_DNA"/>
</dbReference>
<dbReference type="Pfam" id="PF14302">
    <property type="entry name" value="DUF4377"/>
    <property type="match status" value="1"/>
</dbReference>